<sequence length="136" mass="15995">MSFNKKHENPHNETNNSSYKSDNTNDDTNKKEDYRIAICQDEKFAITFDTANLRIKILENTDHRTFNMKESDNKKSEKSDPPSFNQESKLNTSDDDAKEDEKSDAFRWSFDVSNLHKNDDEYYILVTVSRETLTRI</sequence>
<organism evidence="2 3">
    <name type="scientific">Rhizophagus irregularis</name>
    <dbReference type="NCBI Taxonomy" id="588596"/>
    <lineage>
        <taxon>Eukaryota</taxon>
        <taxon>Fungi</taxon>
        <taxon>Fungi incertae sedis</taxon>
        <taxon>Mucoromycota</taxon>
        <taxon>Glomeromycotina</taxon>
        <taxon>Glomeromycetes</taxon>
        <taxon>Glomerales</taxon>
        <taxon>Glomeraceae</taxon>
        <taxon>Rhizophagus</taxon>
    </lineage>
</organism>
<dbReference type="VEuPathDB" id="FungiDB:RhiirFUN_011563"/>
<protein>
    <submittedName>
        <fullName evidence="2">Uncharacterized protein</fullName>
    </submittedName>
</protein>
<feature type="region of interest" description="Disordered" evidence="1">
    <location>
        <begin position="1"/>
        <end position="29"/>
    </location>
</feature>
<dbReference type="AlphaFoldDB" id="A0A916E6C6"/>
<accession>A0A916E6C6</accession>
<dbReference type="OrthoDB" id="2448171at2759"/>
<name>A0A916E6C6_9GLOM</name>
<evidence type="ECO:0000256" key="1">
    <source>
        <dbReference type="SAM" id="MobiDB-lite"/>
    </source>
</evidence>
<evidence type="ECO:0000313" key="3">
    <source>
        <dbReference type="Proteomes" id="UP000684084"/>
    </source>
</evidence>
<feature type="compositionally biased region" description="Basic and acidic residues" evidence="1">
    <location>
        <begin position="59"/>
        <end position="80"/>
    </location>
</feature>
<evidence type="ECO:0000313" key="2">
    <source>
        <dbReference type="EMBL" id="CAB5365911.1"/>
    </source>
</evidence>
<feature type="compositionally biased region" description="Basic and acidic residues" evidence="1">
    <location>
        <begin position="1"/>
        <end position="11"/>
    </location>
</feature>
<proteinExistence type="predicted"/>
<dbReference type="EMBL" id="CAGKOT010000022">
    <property type="protein sequence ID" value="CAB5365911.1"/>
    <property type="molecule type" value="Genomic_DNA"/>
</dbReference>
<reference evidence="2" key="1">
    <citation type="submission" date="2020-05" db="EMBL/GenBank/DDBJ databases">
        <authorList>
            <person name="Rincon C."/>
            <person name="Sanders R I."/>
            <person name="Robbins C."/>
            <person name="Chaturvedi A."/>
        </authorList>
    </citation>
    <scope>NUCLEOTIDE SEQUENCE</scope>
    <source>
        <strain evidence="2">CHB12</strain>
    </source>
</reference>
<comment type="caution">
    <text evidence="2">The sequence shown here is derived from an EMBL/GenBank/DDBJ whole genome shotgun (WGS) entry which is preliminary data.</text>
</comment>
<dbReference type="Proteomes" id="UP000684084">
    <property type="component" value="Unassembled WGS sequence"/>
</dbReference>
<gene>
    <name evidence="2" type="ORF">CHRIB12_LOCUS10603</name>
</gene>
<feature type="region of interest" description="Disordered" evidence="1">
    <location>
        <begin position="59"/>
        <end position="100"/>
    </location>
</feature>